<reference evidence="1" key="1">
    <citation type="submission" date="2014-11" db="EMBL/GenBank/DDBJ databases">
        <authorList>
            <person name="Amaro Gonzalez C."/>
        </authorList>
    </citation>
    <scope>NUCLEOTIDE SEQUENCE</scope>
</reference>
<protein>
    <submittedName>
        <fullName evidence="1">Uncharacterized protein</fullName>
    </submittedName>
</protein>
<accession>A0A0E9UCC3</accession>
<proteinExistence type="predicted"/>
<dbReference type="AlphaFoldDB" id="A0A0E9UCC3"/>
<evidence type="ECO:0000313" key="1">
    <source>
        <dbReference type="EMBL" id="JAH63524.1"/>
    </source>
</evidence>
<dbReference type="EMBL" id="GBXM01045053">
    <property type="protein sequence ID" value="JAH63524.1"/>
    <property type="molecule type" value="Transcribed_RNA"/>
</dbReference>
<organism evidence="1">
    <name type="scientific">Anguilla anguilla</name>
    <name type="common">European freshwater eel</name>
    <name type="synonym">Muraena anguilla</name>
    <dbReference type="NCBI Taxonomy" id="7936"/>
    <lineage>
        <taxon>Eukaryota</taxon>
        <taxon>Metazoa</taxon>
        <taxon>Chordata</taxon>
        <taxon>Craniata</taxon>
        <taxon>Vertebrata</taxon>
        <taxon>Euteleostomi</taxon>
        <taxon>Actinopterygii</taxon>
        <taxon>Neopterygii</taxon>
        <taxon>Teleostei</taxon>
        <taxon>Anguilliformes</taxon>
        <taxon>Anguillidae</taxon>
        <taxon>Anguilla</taxon>
    </lineage>
</organism>
<sequence>MSNPLPHTHPDPQCVRLIHLQRTVCVHALPNTANALCSDTRGSCRGALRSQ</sequence>
<name>A0A0E9UCC3_ANGAN</name>
<reference evidence="1" key="2">
    <citation type="journal article" date="2015" name="Fish Shellfish Immunol.">
        <title>Early steps in the European eel (Anguilla anguilla)-Vibrio vulnificus interaction in the gills: Role of the RtxA13 toxin.</title>
        <authorList>
            <person name="Callol A."/>
            <person name="Pajuelo D."/>
            <person name="Ebbesson L."/>
            <person name="Teles M."/>
            <person name="MacKenzie S."/>
            <person name="Amaro C."/>
        </authorList>
    </citation>
    <scope>NUCLEOTIDE SEQUENCE</scope>
</reference>